<gene>
    <name evidence="2" type="ORF">SAMN05216529_101372</name>
</gene>
<proteinExistence type="predicted"/>
<organism evidence="2 3">
    <name type="scientific">Faecalicatena contorta</name>
    <dbReference type="NCBI Taxonomy" id="39482"/>
    <lineage>
        <taxon>Bacteria</taxon>
        <taxon>Bacillati</taxon>
        <taxon>Bacillota</taxon>
        <taxon>Clostridia</taxon>
        <taxon>Lachnospirales</taxon>
        <taxon>Lachnospiraceae</taxon>
        <taxon>Faecalicatena</taxon>
    </lineage>
</organism>
<accession>A0A316A4U8</accession>
<evidence type="ECO:0000313" key="2">
    <source>
        <dbReference type="EMBL" id="SUQ12476.1"/>
    </source>
</evidence>
<feature type="domain" description="HD" evidence="1">
    <location>
        <begin position="33"/>
        <end position="137"/>
    </location>
</feature>
<evidence type="ECO:0000259" key="1">
    <source>
        <dbReference type="PROSITE" id="PS51831"/>
    </source>
</evidence>
<dbReference type="InterPro" id="IPR003607">
    <property type="entry name" value="HD/PDEase_dom"/>
</dbReference>
<dbReference type="EMBL" id="UHJJ01000001">
    <property type="protein sequence ID" value="SUQ12476.1"/>
    <property type="molecule type" value="Genomic_DNA"/>
</dbReference>
<name>A0A316A4U8_9FIRM</name>
<dbReference type="Proteomes" id="UP000254051">
    <property type="component" value="Unassembled WGS sequence"/>
</dbReference>
<dbReference type="Gene3D" id="1.10.3210.10">
    <property type="entry name" value="Hypothetical protein af1432"/>
    <property type="match status" value="1"/>
</dbReference>
<dbReference type="OrthoDB" id="1669667at2"/>
<evidence type="ECO:0000313" key="3">
    <source>
        <dbReference type="Proteomes" id="UP000254051"/>
    </source>
</evidence>
<dbReference type="CDD" id="cd00077">
    <property type="entry name" value="HDc"/>
    <property type="match status" value="1"/>
</dbReference>
<protein>
    <submittedName>
        <fullName evidence="2">HD domain-containing protein</fullName>
    </submittedName>
</protein>
<dbReference type="SMART" id="SM00471">
    <property type="entry name" value="HDc"/>
    <property type="match status" value="1"/>
</dbReference>
<sequence length="160" mass="18632">MEALEKIRQHPLYVVNYKKLEDAEVKRKFCRHQMTHLLDVARIAYIRNLEADMGLKKEVIYAASLLHDIGKFRQYEDGTPHEMAGREIAEIILNDIGMFSQEEKEVILQAILEHRRLVPDMTVLGRLLYESDKLSRACYSCPAEAECSWSSEKKNTTIEY</sequence>
<dbReference type="SUPFAM" id="SSF109604">
    <property type="entry name" value="HD-domain/PDEase-like"/>
    <property type="match status" value="1"/>
</dbReference>
<keyword evidence="3" id="KW-1185">Reference proteome</keyword>
<dbReference type="RefSeq" id="WP_109708495.1">
    <property type="nucleotide sequence ID" value="NZ_QGDS01000001.1"/>
</dbReference>
<dbReference type="Pfam" id="PF01966">
    <property type="entry name" value="HD"/>
    <property type="match status" value="1"/>
</dbReference>
<dbReference type="InterPro" id="IPR006674">
    <property type="entry name" value="HD_domain"/>
</dbReference>
<reference evidence="3" key="1">
    <citation type="submission" date="2017-07" db="EMBL/GenBank/DDBJ databases">
        <authorList>
            <person name="Varghese N."/>
            <person name="Submissions S."/>
        </authorList>
    </citation>
    <scope>NUCLEOTIDE SEQUENCE [LARGE SCALE GENOMIC DNA]</scope>
    <source>
        <strain evidence="3">NLAE-zl-C134</strain>
    </source>
</reference>
<dbReference type="PROSITE" id="PS51831">
    <property type="entry name" value="HD"/>
    <property type="match status" value="1"/>
</dbReference>
<dbReference type="AlphaFoldDB" id="A0A316A4U8"/>